<name>G6YI08_9HYPH</name>
<sequence>PSSLAPTARHSQAPDFGEAVRHLNWRHAHQRAPDELIAALDRSNLMPNQEVQLTSFLIDGERYTAGWLPLGGRPRTPLNPRGVAIRLRYRPEAAPLPNSQPGNPTWPQLFDRT</sequence>
<dbReference type="Proteomes" id="UP000002949">
    <property type="component" value="Unassembled WGS sequence"/>
</dbReference>
<accession>G6YI08</accession>
<keyword evidence="3" id="KW-1185">Reference proteome</keyword>
<evidence type="ECO:0000313" key="3">
    <source>
        <dbReference type="Proteomes" id="UP000002949"/>
    </source>
</evidence>
<organism evidence="2 3">
    <name type="scientific">Mesorhizobium amorphae CCNWGS0123</name>
    <dbReference type="NCBI Taxonomy" id="1082933"/>
    <lineage>
        <taxon>Bacteria</taxon>
        <taxon>Pseudomonadati</taxon>
        <taxon>Pseudomonadota</taxon>
        <taxon>Alphaproteobacteria</taxon>
        <taxon>Hyphomicrobiales</taxon>
        <taxon>Phyllobacteriaceae</taxon>
        <taxon>Mesorhizobium</taxon>
    </lineage>
</organism>
<reference evidence="2 3" key="1">
    <citation type="journal article" date="2012" name="J. Bacteriol.">
        <title>Draft Genome Sequence of Plant Growth-Promoting Rhizobium Mesorhizobium amorphae, Isolated from Zinc-Lead Mine Tailings.</title>
        <authorList>
            <person name="Hao X."/>
            <person name="Lin Y."/>
            <person name="Johnstone L."/>
            <person name="Baltrus D.A."/>
            <person name="Miller S.J."/>
            <person name="Wei G."/>
            <person name="Rensing C."/>
        </authorList>
    </citation>
    <scope>NUCLEOTIDE SEQUENCE [LARGE SCALE GENOMIC DNA]</scope>
    <source>
        <strain evidence="2 3">CCNWGS0123</strain>
    </source>
</reference>
<feature type="non-terminal residue" evidence="2">
    <location>
        <position position="113"/>
    </location>
</feature>
<gene>
    <name evidence="2" type="ORF">MEA186_28142</name>
</gene>
<protein>
    <submittedName>
        <fullName evidence="2">Uncharacterized protein</fullName>
    </submittedName>
</protein>
<dbReference type="eggNOG" id="ENOG5032BQC">
    <property type="taxonomic scope" value="Bacteria"/>
</dbReference>
<dbReference type="EMBL" id="AGSN01000192">
    <property type="protein sequence ID" value="EHH07160.1"/>
    <property type="molecule type" value="Genomic_DNA"/>
</dbReference>
<proteinExistence type="predicted"/>
<feature type="non-terminal residue" evidence="2">
    <location>
        <position position="1"/>
    </location>
</feature>
<evidence type="ECO:0000256" key="1">
    <source>
        <dbReference type="SAM" id="MobiDB-lite"/>
    </source>
</evidence>
<feature type="region of interest" description="Disordered" evidence="1">
    <location>
        <begin position="92"/>
        <end position="113"/>
    </location>
</feature>
<feature type="compositionally biased region" description="Polar residues" evidence="1">
    <location>
        <begin position="97"/>
        <end position="106"/>
    </location>
</feature>
<evidence type="ECO:0000313" key="2">
    <source>
        <dbReference type="EMBL" id="EHH07160.1"/>
    </source>
</evidence>
<dbReference type="AlphaFoldDB" id="G6YI08"/>